<dbReference type="RefSeq" id="WP_035621975.1">
    <property type="nucleotide sequence ID" value="NZ_JBEWQG010000001.1"/>
</dbReference>
<sequence>MLKNILNLEGARKLTKSEQKLISAGEWRYSEATGYCVYPLPVCSGALYSKQYPGNWCCEK</sequence>
<reference evidence="1 3" key="1">
    <citation type="submission" date="2014-07" db="EMBL/GenBank/DDBJ databases">
        <title>Genome of Flavobacterium hydatis DSM 2063.</title>
        <authorList>
            <person name="Pipes S.E."/>
            <person name="Stropko S.J."/>
            <person name="Newman J.D."/>
        </authorList>
    </citation>
    <scope>NUCLEOTIDE SEQUENCE [LARGE SCALE GENOMIC DNA]</scope>
    <source>
        <strain evidence="1 3">DSM 2063</strain>
    </source>
</reference>
<evidence type="ECO:0000313" key="4">
    <source>
        <dbReference type="Proteomes" id="UP000198424"/>
    </source>
</evidence>
<reference evidence="2 4" key="2">
    <citation type="submission" date="2016-11" db="EMBL/GenBank/DDBJ databases">
        <title>Whole genomes of Flavobacteriaceae.</title>
        <authorList>
            <person name="Stine C."/>
            <person name="Li C."/>
            <person name="Tadesse D."/>
        </authorList>
    </citation>
    <scope>NUCLEOTIDE SEQUENCE [LARGE SCALE GENOMIC DNA]</scope>
    <source>
        <strain evidence="2 4">ATCC 29551</strain>
    </source>
</reference>
<accession>A0A086AI31</accession>
<evidence type="ECO:0000313" key="1">
    <source>
        <dbReference type="EMBL" id="KFF16345.1"/>
    </source>
</evidence>
<name>A0A086AI31_FLAHY</name>
<dbReference type="EMBL" id="MUGY01000004">
    <property type="protein sequence ID" value="OXA96638.1"/>
    <property type="molecule type" value="Genomic_DNA"/>
</dbReference>
<dbReference type="OrthoDB" id="1274341at2"/>
<protein>
    <submittedName>
        <fullName evidence="1">Uncharacterized protein</fullName>
    </submittedName>
</protein>
<dbReference type="AlphaFoldDB" id="A0A086AI31"/>
<dbReference type="STRING" id="991.IW20_11335"/>
<dbReference type="EMBL" id="JPRM01000015">
    <property type="protein sequence ID" value="KFF16345.1"/>
    <property type="molecule type" value="Genomic_DNA"/>
</dbReference>
<evidence type="ECO:0000313" key="2">
    <source>
        <dbReference type="EMBL" id="OXA96638.1"/>
    </source>
</evidence>
<comment type="caution">
    <text evidence="1">The sequence shown here is derived from an EMBL/GenBank/DDBJ whole genome shotgun (WGS) entry which is preliminary data.</text>
</comment>
<proteinExistence type="predicted"/>
<dbReference type="Proteomes" id="UP000198424">
    <property type="component" value="Unassembled WGS sequence"/>
</dbReference>
<dbReference type="Proteomes" id="UP000028712">
    <property type="component" value="Unassembled WGS sequence"/>
</dbReference>
<keyword evidence="4" id="KW-1185">Reference proteome</keyword>
<evidence type="ECO:0000313" key="3">
    <source>
        <dbReference type="Proteomes" id="UP000028712"/>
    </source>
</evidence>
<gene>
    <name evidence="2" type="ORF">B0A62_05085</name>
    <name evidence="1" type="ORF">IW20_11335</name>
</gene>
<organism evidence="1 3">
    <name type="scientific">Flavobacterium hydatis</name>
    <name type="common">Cytophaga aquatilis</name>
    <dbReference type="NCBI Taxonomy" id="991"/>
    <lineage>
        <taxon>Bacteria</taxon>
        <taxon>Pseudomonadati</taxon>
        <taxon>Bacteroidota</taxon>
        <taxon>Flavobacteriia</taxon>
        <taxon>Flavobacteriales</taxon>
        <taxon>Flavobacteriaceae</taxon>
        <taxon>Flavobacterium</taxon>
    </lineage>
</organism>